<dbReference type="InterPro" id="IPR039610">
    <property type="entry name" value="VQ29"/>
</dbReference>
<dbReference type="Proteomes" id="UP001327560">
    <property type="component" value="Chromosome 2"/>
</dbReference>
<dbReference type="EMBL" id="CP136891">
    <property type="protein sequence ID" value="WOK97071.1"/>
    <property type="molecule type" value="Genomic_DNA"/>
</dbReference>
<accession>A0AAQ3JVW0</accession>
<evidence type="ECO:0000256" key="1">
    <source>
        <dbReference type="SAM" id="MobiDB-lite"/>
    </source>
</evidence>
<proteinExistence type="predicted"/>
<dbReference type="AlphaFoldDB" id="A0AAQ3JVW0"/>
<dbReference type="PANTHER" id="PTHR34794">
    <property type="entry name" value="EXPRESSED PROTEIN"/>
    <property type="match status" value="1"/>
</dbReference>
<protein>
    <submittedName>
        <fullName evidence="3">WAS/WASL-interacting protein family member 1-like</fullName>
    </submittedName>
</protein>
<name>A0AAQ3JVW0_9LILI</name>
<evidence type="ECO:0000259" key="2">
    <source>
        <dbReference type="Pfam" id="PF05678"/>
    </source>
</evidence>
<feature type="region of interest" description="Disordered" evidence="1">
    <location>
        <begin position="1"/>
        <end position="56"/>
    </location>
</feature>
<dbReference type="PANTHER" id="PTHR34794:SF1">
    <property type="entry name" value="OS10G0101800 PROTEIN"/>
    <property type="match status" value="1"/>
</dbReference>
<evidence type="ECO:0000313" key="3">
    <source>
        <dbReference type="EMBL" id="WOK97071.1"/>
    </source>
</evidence>
<keyword evidence="4" id="KW-1185">Reference proteome</keyword>
<gene>
    <name evidence="3" type="ORF">Cni_G05779</name>
</gene>
<feature type="domain" description="VQ" evidence="2">
    <location>
        <begin position="50"/>
        <end position="71"/>
    </location>
</feature>
<feature type="region of interest" description="Disordered" evidence="1">
    <location>
        <begin position="70"/>
        <end position="118"/>
    </location>
</feature>
<sequence>MDQSPSPSLHQAAAGPGPGKRARAPPYHAALHSVQRQPGKPWKKPDQPQPPRVYRVDPRGFRDLVQQLTGAAVSSRARPLRDTVPPPPPLRLSAQAVSPLPPPLAQPDVYGGDLSKGAVSGNQSPTGFLQGLLSPSLYSSWCSFPLLSPAEHI</sequence>
<dbReference type="Pfam" id="PF05678">
    <property type="entry name" value="VQ"/>
    <property type="match status" value="1"/>
</dbReference>
<organism evidence="3 4">
    <name type="scientific">Canna indica</name>
    <name type="common">Indian-shot</name>
    <dbReference type="NCBI Taxonomy" id="4628"/>
    <lineage>
        <taxon>Eukaryota</taxon>
        <taxon>Viridiplantae</taxon>
        <taxon>Streptophyta</taxon>
        <taxon>Embryophyta</taxon>
        <taxon>Tracheophyta</taxon>
        <taxon>Spermatophyta</taxon>
        <taxon>Magnoliopsida</taxon>
        <taxon>Liliopsida</taxon>
        <taxon>Zingiberales</taxon>
        <taxon>Cannaceae</taxon>
        <taxon>Canna</taxon>
    </lineage>
</organism>
<dbReference type="InterPro" id="IPR008889">
    <property type="entry name" value="VQ"/>
</dbReference>
<reference evidence="3 4" key="1">
    <citation type="submission" date="2023-10" db="EMBL/GenBank/DDBJ databases">
        <title>Chromosome-scale genome assembly provides insights into flower coloration mechanisms of Canna indica.</title>
        <authorList>
            <person name="Li C."/>
        </authorList>
    </citation>
    <scope>NUCLEOTIDE SEQUENCE [LARGE SCALE GENOMIC DNA]</scope>
    <source>
        <tissue evidence="3">Flower</tissue>
    </source>
</reference>
<evidence type="ECO:0000313" key="4">
    <source>
        <dbReference type="Proteomes" id="UP001327560"/>
    </source>
</evidence>